<dbReference type="GO" id="GO:0030544">
    <property type="term" value="F:Hsp70 protein binding"/>
    <property type="evidence" value="ECO:0007669"/>
    <property type="project" value="InterPro"/>
</dbReference>
<dbReference type="SUPFAM" id="SSF46565">
    <property type="entry name" value="Chaperone J-domain"/>
    <property type="match status" value="1"/>
</dbReference>
<dbReference type="InterPro" id="IPR044634">
    <property type="entry name" value="Zuotin/DnaJC2"/>
</dbReference>
<dbReference type="GO" id="GO:0006450">
    <property type="term" value="P:regulation of translational fidelity"/>
    <property type="evidence" value="ECO:0007669"/>
    <property type="project" value="InterPro"/>
</dbReference>
<dbReference type="InterPro" id="IPR036869">
    <property type="entry name" value="J_dom_sf"/>
</dbReference>
<evidence type="ECO:0000256" key="2">
    <source>
        <dbReference type="SAM" id="Coils"/>
    </source>
</evidence>
<accession>A0AA88HNM7</accession>
<dbReference type="PANTHER" id="PTHR43999:SF1">
    <property type="entry name" value="DNAJ HOMOLOG SUBFAMILY C MEMBER 2"/>
    <property type="match status" value="1"/>
</dbReference>
<dbReference type="GO" id="GO:0043022">
    <property type="term" value="F:ribosome binding"/>
    <property type="evidence" value="ECO:0007669"/>
    <property type="project" value="InterPro"/>
</dbReference>
<protein>
    <recommendedName>
        <fullName evidence="7">DnaJ homolog subfamily C member 2</fullName>
    </recommendedName>
</protein>
<evidence type="ECO:0000313" key="6">
    <source>
        <dbReference type="Proteomes" id="UP001187531"/>
    </source>
</evidence>
<feature type="domain" description="Myb-like" evidence="4">
    <location>
        <begin position="752"/>
        <end position="795"/>
    </location>
</feature>
<evidence type="ECO:0008006" key="7">
    <source>
        <dbReference type="Google" id="ProtNLM"/>
    </source>
</evidence>
<dbReference type="Pfam" id="PF00249">
    <property type="entry name" value="Myb_DNA-binding"/>
    <property type="match status" value="1"/>
</dbReference>
<gene>
    <name evidence="5" type="ORF">QYM36_011497</name>
</gene>
<dbReference type="Pfam" id="PF00226">
    <property type="entry name" value="DnaJ"/>
    <property type="match status" value="1"/>
</dbReference>
<feature type="domain" description="J" evidence="3">
    <location>
        <begin position="393"/>
        <end position="465"/>
    </location>
</feature>
<dbReference type="AlphaFoldDB" id="A0AA88HNM7"/>
<dbReference type="Pfam" id="PF23082">
    <property type="entry name" value="Myb_DNA-binding_2"/>
    <property type="match status" value="1"/>
</dbReference>
<keyword evidence="2" id="KW-0175">Coiled coil</keyword>
<dbReference type="PROSITE" id="PS50076">
    <property type="entry name" value="DNAJ_2"/>
    <property type="match status" value="1"/>
</dbReference>
<dbReference type="SUPFAM" id="SSF53098">
    <property type="entry name" value="Ribonuclease H-like"/>
    <property type="match status" value="1"/>
</dbReference>
<dbReference type="SMART" id="SM00717">
    <property type="entry name" value="SANT"/>
    <property type="match status" value="2"/>
</dbReference>
<dbReference type="GO" id="GO:0051083">
    <property type="term" value="P:'de novo' cotranslational protein folding"/>
    <property type="evidence" value="ECO:0007669"/>
    <property type="project" value="InterPro"/>
</dbReference>
<dbReference type="InterPro" id="IPR001005">
    <property type="entry name" value="SANT/Myb"/>
</dbReference>
<organism evidence="5 6">
    <name type="scientific">Artemia franciscana</name>
    <name type="common">Brine shrimp</name>
    <name type="synonym">Artemia sanfranciscana</name>
    <dbReference type="NCBI Taxonomy" id="6661"/>
    <lineage>
        <taxon>Eukaryota</taxon>
        <taxon>Metazoa</taxon>
        <taxon>Ecdysozoa</taxon>
        <taxon>Arthropoda</taxon>
        <taxon>Crustacea</taxon>
        <taxon>Branchiopoda</taxon>
        <taxon>Anostraca</taxon>
        <taxon>Artemiidae</taxon>
        <taxon>Artemia</taxon>
    </lineage>
</organism>
<dbReference type="CDD" id="cd00167">
    <property type="entry name" value="SANT"/>
    <property type="match status" value="1"/>
</dbReference>
<evidence type="ECO:0000259" key="4">
    <source>
        <dbReference type="PROSITE" id="PS50090"/>
    </source>
</evidence>
<dbReference type="GO" id="GO:0005634">
    <property type="term" value="C:nucleus"/>
    <property type="evidence" value="ECO:0007669"/>
    <property type="project" value="UniProtKB-SubCell"/>
</dbReference>
<dbReference type="CDD" id="cd06257">
    <property type="entry name" value="DnaJ"/>
    <property type="match status" value="1"/>
</dbReference>
<feature type="domain" description="Myb-like" evidence="4">
    <location>
        <begin position="837"/>
        <end position="891"/>
    </location>
</feature>
<evidence type="ECO:0000256" key="1">
    <source>
        <dbReference type="ARBA" id="ARBA00004123"/>
    </source>
</evidence>
<dbReference type="PANTHER" id="PTHR43999">
    <property type="entry name" value="DNAJ HOMOLOG SUBFAMILY C MEMBER 2"/>
    <property type="match status" value="1"/>
</dbReference>
<dbReference type="InterPro" id="IPR012337">
    <property type="entry name" value="RNaseH-like_sf"/>
</dbReference>
<dbReference type="Gene3D" id="1.10.10.60">
    <property type="entry name" value="Homeodomain-like"/>
    <property type="match status" value="2"/>
</dbReference>
<dbReference type="GO" id="GO:0005829">
    <property type="term" value="C:cytosol"/>
    <property type="evidence" value="ECO:0007669"/>
    <property type="project" value="TreeGrafter"/>
</dbReference>
<dbReference type="Proteomes" id="UP001187531">
    <property type="component" value="Unassembled WGS sequence"/>
</dbReference>
<proteinExistence type="predicted"/>
<name>A0AA88HNM7_ARTSF</name>
<dbReference type="SMART" id="SM00271">
    <property type="entry name" value="DnaJ"/>
    <property type="match status" value="1"/>
</dbReference>
<dbReference type="PROSITE" id="PS50090">
    <property type="entry name" value="MYB_LIKE"/>
    <property type="match status" value="2"/>
</dbReference>
<dbReference type="EMBL" id="JAVRJZ010000015">
    <property type="protein sequence ID" value="KAK2712820.1"/>
    <property type="molecule type" value="Genomic_DNA"/>
</dbReference>
<dbReference type="SUPFAM" id="SSF46689">
    <property type="entry name" value="Homeodomain-like"/>
    <property type="match status" value="2"/>
</dbReference>
<reference evidence="5" key="1">
    <citation type="submission" date="2023-07" db="EMBL/GenBank/DDBJ databases">
        <title>Chromosome-level genome assembly of Artemia franciscana.</title>
        <authorList>
            <person name="Jo E."/>
        </authorList>
    </citation>
    <scope>NUCLEOTIDE SEQUENCE</scope>
    <source>
        <tissue evidence="5">Whole body</tissue>
    </source>
</reference>
<dbReference type="InterPro" id="IPR001623">
    <property type="entry name" value="DnaJ_domain"/>
</dbReference>
<feature type="coiled-coil region" evidence="2">
    <location>
        <begin position="585"/>
        <end position="667"/>
    </location>
</feature>
<comment type="subcellular location">
    <subcellularLocation>
        <location evidence="1">Nucleus</location>
    </subcellularLocation>
</comment>
<dbReference type="Pfam" id="PF21884">
    <property type="entry name" value="ZUO1-like_ZHD"/>
    <property type="match status" value="1"/>
</dbReference>
<dbReference type="Gene3D" id="1.10.287.110">
    <property type="entry name" value="DnaJ domain"/>
    <property type="match status" value="1"/>
</dbReference>
<comment type="caution">
    <text evidence="5">The sequence shown here is derived from an EMBL/GenBank/DDBJ whole genome shotgun (WGS) entry which is preliminary data.</text>
</comment>
<evidence type="ECO:0000259" key="3">
    <source>
        <dbReference type="PROSITE" id="PS50076"/>
    </source>
</evidence>
<evidence type="ECO:0000313" key="5">
    <source>
        <dbReference type="EMBL" id="KAK2712820.1"/>
    </source>
</evidence>
<keyword evidence="6" id="KW-1185">Reference proteome</keyword>
<dbReference type="InterPro" id="IPR054076">
    <property type="entry name" value="ZUO1-like_ZHD"/>
</dbReference>
<dbReference type="InterPro" id="IPR009057">
    <property type="entry name" value="Homeodomain-like_sf"/>
</dbReference>
<sequence>MLQKSVENAELKLSGFIAEHNLPFRVMEHLPGLLKNVFPDSVIAGKITCGRDKTRNIIVKKLAPDADQALSEKLQKCKFSILLDESTDKSVVQSMAVVARFWCPQLKRVCDRLLGLVEVPSATAQIMKGEVDKLLSVRNIPKENCIGFGWDNASVNVGEVTGLKALVKIDNPYVIVVGCVCQSLALCASNASKEIPLEFDEFVRDVYNYIQHSPKRIAAYAEFQGITDTKNHRLLKVCDVRWLSLESVVMRILVQWRALKVYFYEEFKAIKSASAEKVLKMMENVYTKLYLQFLGFILPQVNKLNILFQAEGVRLHCLCNEVKMFEEILIEPVGPAFLKYWKHYNCTGTLDEKFSSLTISQKPDESDEIDELEDEEDLSYLHSLDPKEWKDQDHYKVLGLDSKRVSANDEDIKRAYRRKVLKHHPDKRKAKGETVDVSNDYFTCITKAFDILGSSASRRSYDSVDPIFDDDIPSVNQESKDNFFKEFGPVFEANARWSNIQPVPKLGNASTPREEVEHFYDFWYNFDSWREYSYLDEEDKSKGESREERRWIEKQNKVERTRRKKEESARIRSLVDNAYACDPRIAKFREDLRKEKLAKKLAKEEAARAKIEEKQREIEQAKEAERIAKEKAEEEEKKKMAEAKKAKEQHKKKLKKVRADIWALLKEHIQSDDVVGLEKANKIADTLPLERLETLSEELKKINSSEKIWLLLDQEISALEDKAADQKLARSAEATIQTKSQKEEVTTSGELWTYDETTNLIKAVNMFPAGTSQRWEVIANHLETHHKMSRSGKEVLYMAKMLQNHGTQEMLRRAASQQKGVVTKNREATISAEISSAEQREDKQWLPDEQKRLEQALRSFGPNEPERWEKISECVQTRTKKECMIRYKHIVDMVKAKKKAGAQGTGTAKT</sequence>